<evidence type="ECO:0000313" key="2">
    <source>
        <dbReference type="EMBL" id="EDY21053.1"/>
    </source>
</evidence>
<protein>
    <recommendedName>
        <fullName evidence="4">Lipoprotein</fullName>
    </recommendedName>
</protein>
<dbReference type="STRING" id="497964.CfE428DRAFT_1346"/>
<reference evidence="2 3" key="1">
    <citation type="journal article" date="2011" name="J. Bacteriol.">
        <title>Genome sequence of Chthoniobacter flavus Ellin428, an aerobic heterotrophic soil bacterium.</title>
        <authorList>
            <person name="Kant R."/>
            <person name="van Passel M.W."/>
            <person name="Palva A."/>
            <person name="Lucas S."/>
            <person name="Lapidus A."/>
            <person name="Glavina Del Rio T."/>
            <person name="Dalin E."/>
            <person name="Tice H."/>
            <person name="Bruce D."/>
            <person name="Goodwin L."/>
            <person name="Pitluck S."/>
            <person name="Larimer F.W."/>
            <person name="Land M.L."/>
            <person name="Hauser L."/>
            <person name="Sangwan P."/>
            <person name="de Vos W.M."/>
            <person name="Janssen P.H."/>
            <person name="Smidt H."/>
        </authorList>
    </citation>
    <scope>NUCLEOTIDE SEQUENCE [LARGE SCALE GENOMIC DNA]</scope>
    <source>
        <strain evidence="2 3">Ellin428</strain>
    </source>
</reference>
<proteinExistence type="predicted"/>
<organism evidence="2 3">
    <name type="scientific">Chthoniobacter flavus Ellin428</name>
    <dbReference type="NCBI Taxonomy" id="497964"/>
    <lineage>
        <taxon>Bacteria</taxon>
        <taxon>Pseudomonadati</taxon>
        <taxon>Verrucomicrobiota</taxon>
        <taxon>Spartobacteria</taxon>
        <taxon>Chthoniobacterales</taxon>
        <taxon>Chthoniobacteraceae</taxon>
        <taxon>Chthoniobacter</taxon>
    </lineage>
</organism>
<dbReference type="Proteomes" id="UP000005824">
    <property type="component" value="Unassembled WGS sequence"/>
</dbReference>
<dbReference type="InParanoid" id="B4CXQ5"/>
<name>B4CXQ5_9BACT</name>
<keyword evidence="1" id="KW-1133">Transmembrane helix</keyword>
<evidence type="ECO:0000256" key="1">
    <source>
        <dbReference type="SAM" id="Phobius"/>
    </source>
</evidence>
<dbReference type="RefSeq" id="WP_006978672.1">
    <property type="nucleotide sequence ID" value="NZ_ABVL01000003.1"/>
</dbReference>
<evidence type="ECO:0008006" key="4">
    <source>
        <dbReference type="Google" id="ProtNLM"/>
    </source>
</evidence>
<dbReference type="EMBL" id="ABVL01000003">
    <property type="protein sequence ID" value="EDY21053.1"/>
    <property type="molecule type" value="Genomic_DNA"/>
</dbReference>
<evidence type="ECO:0000313" key="3">
    <source>
        <dbReference type="Proteomes" id="UP000005824"/>
    </source>
</evidence>
<gene>
    <name evidence="2" type="ORF">CfE428DRAFT_1346</name>
</gene>
<keyword evidence="1" id="KW-0812">Transmembrane</keyword>
<dbReference type="PROSITE" id="PS51257">
    <property type="entry name" value="PROKAR_LIPOPROTEIN"/>
    <property type="match status" value="1"/>
</dbReference>
<feature type="transmembrane region" description="Helical" evidence="1">
    <location>
        <begin position="12"/>
        <end position="33"/>
    </location>
</feature>
<comment type="caution">
    <text evidence="2">The sequence shown here is derived from an EMBL/GenBank/DDBJ whole genome shotgun (WGS) entry which is preliminary data.</text>
</comment>
<accession>B4CXQ5</accession>
<sequence length="76" mass="8279" precursor="true">MKHDSFFYPLKLTLGFLAIVAVGLLGGCAGSALDREFRSKVKSDTVDVQGTYDPATDSVGGEIRNTLEFRDPKTVR</sequence>
<keyword evidence="1" id="KW-0472">Membrane</keyword>
<dbReference type="AlphaFoldDB" id="B4CXQ5"/>
<keyword evidence="3" id="KW-1185">Reference proteome</keyword>